<evidence type="ECO:0000313" key="8">
    <source>
        <dbReference type="EMBL" id="AXR78020.1"/>
    </source>
</evidence>
<feature type="transmembrane region" description="Helical" evidence="6">
    <location>
        <begin position="64"/>
        <end position="81"/>
    </location>
</feature>
<dbReference type="EMBL" id="CP024047">
    <property type="protein sequence ID" value="AXR78020.1"/>
    <property type="molecule type" value="Genomic_DNA"/>
</dbReference>
<evidence type="ECO:0000313" key="9">
    <source>
        <dbReference type="Proteomes" id="UP000258707"/>
    </source>
</evidence>
<sequence length="259" mass="26170">MCPDLSDARGTKASTVEWKLRSMSTVPTRAIVGAILVTVIVGAGVVVSPAAAISAVESLAADPVLFGAVVAGLYLVRPLFAWPTTPLAIVVGYGYGVSLGVPIALVGVVVTVTPVFFAARWLVDPADCSTSATARNSDLLARAGDAIRRYYRTAGPIRGVTASRLAPIPSDVSTCAAAASGVRLRHLVIGTAIGELPWTVAAVIVGASAATITTGGLGELGLALTAACLLAAGVLLAGPLYRVLQARTEARTAGQPVDS</sequence>
<evidence type="ECO:0000256" key="1">
    <source>
        <dbReference type="ARBA" id="ARBA00004651"/>
    </source>
</evidence>
<keyword evidence="5 6" id="KW-0472">Membrane</keyword>
<name>A0A346PES5_9EURY</name>
<feature type="transmembrane region" description="Helical" evidence="6">
    <location>
        <begin position="30"/>
        <end position="52"/>
    </location>
</feature>
<feature type="transmembrane region" description="Helical" evidence="6">
    <location>
        <begin position="93"/>
        <end position="117"/>
    </location>
</feature>
<evidence type="ECO:0000256" key="5">
    <source>
        <dbReference type="ARBA" id="ARBA00023136"/>
    </source>
</evidence>
<dbReference type="InterPro" id="IPR015414">
    <property type="entry name" value="TMEM64"/>
</dbReference>
<proteinExistence type="predicted"/>
<gene>
    <name evidence="8" type="ORF">AArc1_1691</name>
</gene>
<keyword evidence="3 6" id="KW-0812">Transmembrane</keyword>
<evidence type="ECO:0000256" key="4">
    <source>
        <dbReference type="ARBA" id="ARBA00022989"/>
    </source>
</evidence>
<organism evidence="8 9">
    <name type="scientific">Natrarchaeobaculum sulfurireducens</name>
    <dbReference type="NCBI Taxonomy" id="2044521"/>
    <lineage>
        <taxon>Archaea</taxon>
        <taxon>Methanobacteriati</taxon>
        <taxon>Methanobacteriota</taxon>
        <taxon>Stenosarchaea group</taxon>
        <taxon>Halobacteria</taxon>
        <taxon>Halobacteriales</taxon>
        <taxon>Natrialbaceae</taxon>
        <taxon>Natrarchaeobaculum</taxon>
    </lineage>
</organism>
<evidence type="ECO:0000256" key="6">
    <source>
        <dbReference type="SAM" id="Phobius"/>
    </source>
</evidence>
<reference evidence="9" key="1">
    <citation type="submission" date="2017-10" db="EMBL/GenBank/DDBJ databases">
        <title>Phenotypic and genomic properties of facultatively anaerobic sulfur-reducing natronoarchaea from hypersaline soda lakes.</title>
        <authorList>
            <person name="Sorokin D.Y."/>
            <person name="Kublanov I.V."/>
            <person name="Roman P."/>
            <person name="Sinninghe Damste J.S."/>
            <person name="Golyshin P.N."/>
            <person name="Rojo D."/>
            <person name="Ciordia S."/>
            <person name="Mena Md.C."/>
            <person name="Ferrer M."/>
            <person name="Messina E."/>
            <person name="Smedile F."/>
            <person name="La Spada G."/>
            <person name="La Cono V."/>
            <person name="Yakimov M.M."/>
        </authorList>
    </citation>
    <scope>NUCLEOTIDE SEQUENCE [LARGE SCALE GENOMIC DNA]</scope>
    <source>
        <strain evidence="9">AArc1</strain>
    </source>
</reference>
<dbReference type="PANTHER" id="PTHR12677">
    <property type="entry name" value="GOLGI APPARATUS MEMBRANE PROTEIN TVP38-RELATED"/>
    <property type="match status" value="1"/>
</dbReference>
<dbReference type="Proteomes" id="UP000258707">
    <property type="component" value="Chromosome"/>
</dbReference>
<feature type="transmembrane region" description="Helical" evidence="6">
    <location>
        <begin position="187"/>
        <end position="210"/>
    </location>
</feature>
<keyword evidence="4 6" id="KW-1133">Transmembrane helix</keyword>
<dbReference type="Pfam" id="PF09335">
    <property type="entry name" value="VTT_dom"/>
    <property type="match status" value="1"/>
</dbReference>
<dbReference type="InterPro" id="IPR032816">
    <property type="entry name" value="VTT_dom"/>
</dbReference>
<accession>A0A346PES5</accession>
<dbReference type="PANTHER" id="PTHR12677:SF59">
    <property type="entry name" value="GOLGI APPARATUS MEMBRANE PROTEIN TVP38-RELATED"/>
    <property type="match status" value="1"/>
</dbReference>
<dbReference type="GO" id="GO:0005886">
    <property type="term" value="C:plasma membrane"/>
    <property type="evidence" value="ECO:0007669"/>
    <property type="project" value="UniProtKB-SubCell"/>
</dbReference>
<evidence type="ECO:0000259" key="7">
    <source>
        <dbReference type="Pfam" id="PF09335"/>
    </source>
</evidence>
<comment type="subcellular location">
    <subcellularLocation>
        <location evidence="1">Cell membrane</location>
        <topology evidence="1">Multi-pass membrane protein</topology>
    </subcellularLocation>
</comment>
<evidence type="ECO:0000256" key="3">
    <source>
        <dbReference type="ARBA" id="ARBA00022692"/>
    </source>
</evidence>
<dbReference type="KEGG" id="nan:AArc1_1691"/>
<feature type="domain" description="VTT" evidence="7">
    <location>
        <begin position="82"/>
        <end position="207"/>
    </location>
</feature>
<protein>
    <recommendedName>
        <fullName evidence="7">VTT domain-containing protein</fullName>
    </recommendedName>
</protein>
<dbReference type="AlphaFoldDB" id="A0A346PES5"/>
<evidence type="ECO:0000256" key="2">
    <source>
        <dbReference type="ARBA" id="ARBA00022475"/>
    </source>
</evidence>
<feature type="transmembrane region" description="Helical" evidence="6">
    <location>
        <begin position="222"/>
        <end position="241"/>
    </location>
</feature>
<keyword evidence="2" id="KW-1003">Cell membrane</keyword>